<gene>
    <name evidence="2" type="ORF">SCUCBS95973_001415</name>
</gene>
<reference evidence="2 3" key="1">
    <citation type="submission" date="2024-01" db="EMBL/GenBank/DDBJ databases">
        <authorList>
            <person name="Allen C."/>
            <person name="Tagirdzhanova G."/>
        </authorList>
    </citation>
    <scope>NUCLEOTIDE SEQUENCE [LARGE SCALE GENOMIC DNA]</scope>
</reference>
<dbReference type="Proteomes" id="UP001642405">
    <property type="component" value="Unassembled WGS sequence"/>
</dbReference>
<evidence type="ECO:0000256" key="1">
    <source>
        <dbReference type="SAM" id="MobiDB-lite"/>
    </source>
</evidence>
<feature type="region of interest" description="Disordered" evidence="1">
    <location>
        <begin position="335"/>
        <end position="416"/>
    </location>
</feature>
<feature type="compositionally biased region" description="Acidic residues" evidence="1">
    <location>
        <begin position="368"/>
        <end position="379"/>
    </location>
</feature>
<sequence length="509" mass="57414">MAGEWPPIIGDIPVPYKGNAKIFFDGRNLLRHGHGHDADVASFLPLLEPVLTKAGRPRVHQPWPPPKKPTDWWRAQCFFRSLPISGSIPKMQERLRGHATDPMASVFQDLCATARAMYRAKNDAACEHKWLNEWTDEHKIKRNPTRFFDELKQRQGRPAKDAVAVIKGEVHNEQVDEGYSQNIKRLAEAAHVFVEIVHGPVPGTWPRYWTVLGRTKAAVASRAKKITAETKAFRKREAEAAAAAEAAEAAAAAAASTALANRRTAALDACDDWDVLGTYRIFCPAVSKEWPSMARRMYLKVYRSLSPFGLLAARFDFGIVQGVFSIRRPMKSTKSRQGGWAVHGSTNNKRKREDDDGGHRLSKRHEYEDDGEGDNDDAYADAYDGDYYSSEYNDSTDDDDDDDDYEDSNTPHGPHRKWAYRWRGEETSQSEIQLGSDEDEYHISFYGPRVHKIKGTFGGGPVGACTFMGFKTGVGADLTDRFNLKYEWERYSQEAYDRASVARWGKGSW</sequence>
<accession>A0ABP0AYE3</accession>
<proteinExistence type="predicted"/>
<name>A0ABP0AYE3_9PEZI</name>
<feature type="compositionally biased region" description="Low complexity" evidence="1">
    <location>
        <begin position="380"/>
        <end position="393"/>
    </location>
</feature>
<comment type="caution">
    <text evidence="2">The sequence shown here is derived from an EMBL/GenBank/DDBJ whole genome shotgun (WGS) entry which is preliminary data.</text>
</comment>
<keyword evidence="3" id="KW-1185">Reference proteome</keyword>
<feature type="compositionally biased region" description="Basic and acidic residues" evidence="1">
    <location>
        <begin position="351"/>
        <end position="367"/>
    </location>
</feature>
<protein>
    <submittedName>
        <fullName evidence="2">Uncharacterized protein</fullName>
    </submittedName>
</protein>
<dbReference type="EMBL" id="CAWUHB010000005">
    <property type="protein sequence ID" value="CAK7212295.1"/>
    <property type="molecule type" value="Genomic_DNA"/>
</dbReference>
<evidence type="ECO:0000313" key="3">
    <source>
        <dbReference type="Proteomes" id="UP001642405"/>
    </source>
</evidence>
<evidence type="ECO:0000313" key="2">
    <source>
        <dbReference type="EMBL" id="CAK7212295.1"/>
    </source>
</evidence>
<feature type="compositionally biased region" description="Acidic residues" evidence="1">
    <location>
        <begin position="394"/>
        <end position="407"/>
    </location>
</feature>
<organism evidence="2 3">
    <name type="scientific">Sporothrix curviconia</name>
    <dbReference type="NCBI Taxonomy" id="1260050"/>
    <lineage>
        <taxon>Eukaryota</taxon>
        <taxon>Fungi</taxon>
        <taxon>Dikarya</taxon>
        <taxon>Ascomycota</taxon>
        <taxon>Pezizomycotina</taxon>
        <taxon>Sordariomycetes</taxon>
        <taxon>Sordariomycetidae</taxon>
        <taxon>Ophiostomatales</taxon>
        <taxon>Ophiostomataceae</taxon>
        <taxon>Sporothrix</taxon>
    </lineage>
</organism>